<dbReference type="Gene3D" id="1.10.357.10">
    <property type="entry name" value="Tetracycline Repressor, domain 2"/>
    <property type="match status" value="1"/>
</dbReference>
<evidence type="ECO:0000256" key="2">
    <source>
        <dbReference type="ARBA" id="ARBA00023125"/>
    </source>
</evidence>
<comment type="caution">
    <text evidence="7">The sequence shown here is derived from an EMBL/GenBank/DDBJ whole genome shotgun (WGS) entry which is preliminary data.</text>
</comment>
<dbReference type="PANTHER" id="PTHR30055">
    <property type="entry name" value="HTH-TYPE TRANSCRIPTIONAL REGULATOR RUTR"/>
    <property type="match status" value="1"/>
</dbReference>
<dbReference type="InterPro" id="IPR009057">
    <property type="entry name" value="Homeodomain-like_sf"/>
</dbReference>
<dbReference type="InterPro" id="IPR004111">
    <property type="entry name" value="Repressor_TetR_C"/>
</dbReference>
<feature type="domain" description="HTH tetR-type" evidence="6">
    <location>
        <begin position="54"/>
        <end position="114"/>
    </location>
</feature>
<feature type="compositionally biased region" description="Basic and acidic residues" evidence="5">
    <location>
        <begin position="46"/>
        <end position="55"/>
    </location>
</feature>
<dbReference type="GO" id="GO:0045892">
    <property type="term" value="P:negative regulation of DNA-templated transcription"/>
    <property type="evidence" value="ECO:0007669"/>
    <property type="project" value="InterPro"/>
</dbReference>
<evidence type="ECO:0000256" key="5">
    <source>
        <dbReference type="SAM" id="MobiDB-lite"/>
    </source>
</evidence>
<reference evidence="7 8" key="1">
    <citation type="submission" date="2020-02" db="EMBL/GenBank/DDBJ databases">
        <title>Whole-genome analyses of novel actinobacteria.</title>
        <authorList>
            <person name="Sahin N."/>
            <person name="Tokatli A."/>
        </authorList>
    </citation>
    <scope>NUCLEOTIDE SEQUENCE [LARGE SCALE GENOMIC DNA]</scope>
    <source>
        <strain evidence="7 8">YC504</strain>
    </source>
</reference>
<sequence length="271" mass="28519">MSVSLCRAGASGASRPSVAGISFQNKCGTAFQSCQNGRVTPPPTPKKPERRTTPLSRERIVDAAIDLLDTAGESGLTFRALSERLATGPGAIYWHVANKSELLVAATNRVVSIALAAQKAGQPGAIHDVALGLYDAIEKHPWLAPQITAQLSHNPTGPVTILIFEDIGRQVSALDVPASSWFTATTALMHYILGAAGQNAANLARARSLGPDADRSAYMDTVAGAWKQLSPEDYPFTRAVAEQGLDHDDRTQFLAGIDLIITGVTAGPPTA</sequence>
<dbReference type="InterPro" id="IPR001647">
    <property type="entry name" value="HTH_TetR"/>
</dbReference>
<evidence type="ECO:0000313" key="8">
    <source>
        <dbReference type="Proteomes" id="UP000481109"/>
    </source>
</evidence>
<evidence type="ECO:0000313" key="7">
    <source>
        <dbReference type="EMBL" id="NGO74264.1"/>
    </source>
</evidence>
<organism evidence="7 8">
    <name type="scientific">Streptomyces mesophilus</name>
    <dbReference type="NCBI Taxonomy" id="1775132"/>
    <lineage>
        <taxon>Bacteria</taxon>
        <taxon>Bacillati</taxon>
        <taxon>Actinomycetota</taxon>
        <taxon>Actinomycetes</taxon>
        <taxon>Kitasatosporales</taxon>
        <taxon>Streptomycetaceae</taxon>
        <taxon>Streptomyces</taxon>
    </lineage>
</organism>
<dbReference type="PROSITE" id="PS50977">
    <property type="entry name" value="HTH_TETR_2"/>
    <property type="match status" value="1"/>
</dbReference>
<dbReference type="PRINTS" id="PR00455">
    <property type="entry name" value="HTHTETR"/>
</dbReference>
<gene>
    <name evidence="7" type="ORF">G6045_00970</name>
</gene>
<dbReference type="SUPFAM" id="SSF48498">
    <property type="entry name" value="Tetracyclin repressor-like, C-terminal domain"/>
    <property type="match status" value="1"/>
</dbReference>
<protein>
    <submittedName>
        <fullName evidence="7">TetR family transcriptional regulator</fullName>
    </submittedName>
</protein>
<dbReference type="Proteomes" id="UP000481109">
    <property type="component" value="Unassembled WGS sequence"/>
</dbReference>
<dbReference type="InterPro" id="IPR050109">
    <property type="entry name" value="HTH-type_TetR-like_transc_reg"/>
</dbReference>
<name>A0A6G4XC02_9ACTN</name>
<keyword evidence="2 4" id="KW-0238">DNA-binding</keyword>
<dbReference type="GO" id="GO:0003700">
    <property type="term" value="F:DNA-binding transcription factor activity"/>
    <property type="evidence" value="ECO:0007669"/>
    <property type="project" value="TreeGrafter"/>
</dbReference>
<feature type="DNA-binding region" description="H-T-H motif" evidence="4">
    <location>
        <begin position="77"/>
        <end position="96"/>
    </location>
</feature>
<dbReference type="Gene3D" id="1.10.10.60">
    <property type="entry name" value="Homeodomain-like"/>
    <property type="match status" value="1"/>
</dbReference>
<dbReference type="PANTHER" id="PTHR30055:SF151">
    <property type="entry name" value="TRANSCRIPTIONAL REGULATORY PROTEIN"/>
    <property type="match status" value="1"/>
</dbReference>
<evidence type="ECO:0000256" key="4">
    <source>
        <dbReference type="PROSITE-ProRule" id="PRU00335"/>
    </source>
</evidence>
<feature type="region of interest" description="Disordered" evidence="5">
    <location>
        <begin position="34"/>
        <end position="55"/>
    </location>
</feature>
<keyword evidence="1" id="KW-0805">Transcription regulation</keyword>
<dbReference type="GO" id="GO:0000976">
    <property type="term" value="F:transcription cis-regulatory region binding"/>
    <property type="evidence" value="ECO:0007669"/>
    <property type="project" value="TreeGrafter"/>
</dbReference>
<dbReference type="Pfam" id="PF00440">
    <property type="entry name" value="TetR_N"/>
    <property type="match status" value="1"/>
</dbReference>
<dbReference type="EMBL" id="JAAKZW010000002">
    <property type="protein sequence ID" value="NGO74264.1"/>
    <property type="molecule type" value="Genomic_DNA"/>
</dbReference>
<dbReference type="SUPFAM" id="SSF46689">
    <property type="entry name" value="Homeodomain-like"/>
    <property type="match status" value="1"/>
</dbReference>
<dbReference type="InterPro" id="IPR036271">
    <property type="entry name" value="Tet_transcr_reg_TetR-rel_C_sf"/>
</dbReference>
<dbReference type="Pfam" id="PF02909">
    <property type="entry name" value="TetR_C_1"/>
    <property type="match status" value="1"/>
</dbReference>
<evidence type="ECO:0000259" key="6">
    <source>
        <dbReference type="PROSITE" id="PS50977"/>
    </source>
</evidence>
<dbReference type="AlphaFoldDB" id="A0A6G4XC02"/>
<proteinExistence type="predicted"/>
<keyword evidence="3" id="KW-0804">Transcription</keyword>
<accession>A0A6G4XC02</accession>
<keyword evidence="8" id="KW-1185">Reference proteome</keyword>
<evidence type="ECO:0000256" key="3">
    <source>
        <dbReference type="ARBA" id="ARBA00023163"/>
    </source>
</evidence>
<evidence type="ECO:0000256" key="1">
    <source>
        <dbReference type="ARBA" id="ARBA00023015"/>
    </source>
</evidence>